<proteinExistence type="predicted"/>
<gene>
    <name evidence="1" type="ORF">N1032_00725</name>
</gene>
<reference evidence="1" key="1">
    <citation type="submission" date="2022-08" db="EMBL/GenBank/DDBJ databases">
        <authorList>
            <person name="Deng Y."/>
            <person name="Han X.-F."/>
            <person name="Zhang Y.-Q."/>
        </authorList>
    </citation>
    <scope>NUCLEOTIDE SEQUENCE</scope>
    <source>
        <strain evidence="1">CPCC 203386</strain>
    </source>
</reference>
<dbReference type="EMBL" id="JANLCJ010000001">
    <property type="protein sequence ID" value="MCS5732267.1"/>
    <property type="molecule type" value="Genomic_DNA"/>
</dbReference>
<keyword evidence="2" id="KW-1185">Reference proteome</keyword>
<name>A0ABT2GY65_9MICO</name>
<sequence>MTDNYWTDDVTAMALVTPVDEIRLDEITSEQLRRLIEIVEDMRRHQPRDSDDYESRYWRIRRLLEENETE</sequence>
<dbReference type="Proteomes" id="UP001165586">
    <property type="component" value="Unassembled WGS sequence"/>
</dbReference>
<evidence type="ECO:0000313" key="1">
    <source>
        <dbReference type="EMBL" id="MCS5732267.1"/>
    </source>
</evidence>
<comment type="caution">
    <text evidence="1">The sequence shown here is derived from an EMBL/GenBank/DDBJ whole genome shotgun (WGS) entry which is preliminary data.</text>
</comment>
<evidence type="ECO:0000313" key="2">
    <source>
        <dbReference type="Proteomes" id="UP001165586"/>
    </source>
</evidence>
<organism evidence="1 2">
    <name type="scientific">Herbiconiux daphne</name>
    <dbReference type="NCBI Taxonomy" id="2970914"/>
    <lineage>
        <taxon>Bacteria</taxon>
        <taxon>Bacillati</taxon>
        <taxon>Actinomycetota</taxon>
        <taxon>Actinomycetes</taxon>
        <taxon>Micrococcales</taxon>
        <taxon>Microbacteriaceae</taxon>
        <taxon>Herbiconiux</taxon>
    </lineage>
</organism>
<accession>A0ABT2GY65</accession>
<protein>
    <submittedName>
        <fullName evidence="1">Uncharacterized protein</fullName>
    </submittedName>
</protein>
<dbReference type="RefSeq" id="WP_259536824.1">
    <property type="nucleotide sequence ID" value="NZ_JANLCJ010000001.1"/>
</dbReference>